<name>A0A3B0QCV3_9BACT</name>
<dbReference type="EMBL" id="LS991951">
    <property type="protein sequence ID" value="SYV97581.1"/>
    <property type="molecule type" value="Genomic_DNA"/>
</dbReference>
<keyword evidence="3" id="KW-1185">Reference proteome</keyword>
<keyword evidence="1" id="KW-0472">Membrane</keyword>
<protein>
    <submittedName>
        <fullName evidence="2">Uncharacterized protein</fullName>
    </submittedName>
</protein>
<proteinExistence type="predicted"/>
<accession>A0A3B0QCV3</accession>
<feature type="transmembrane region" description="Helical" evidence="1">
    <location>
        <begin position="38"/>
        <end position="64"/>
    </location>
</feature>
<reference evidence="3" key="1">
    <citation type="submission" date="2018-06" db="EMBL/GenBank/DDBJ databases">
        <authorList>
            <consortium name="Pathogen Informatics"/>
        </authorList>
    </citation>
    <scope>NUCLEOTIDE SEQUENCE [LARGE SCALE GENOMIC DNA]</scope>
    <source>
        <strain evidence="3">NCTC10132</strain>
    </source>
</reference>
<evidence type="ECO:0000256" key="1">
    <source>
        <dbReference type="SAM" id="Phobius"/>
    </source>
</evidence>
<sequence length="73" mass="8042">MFGLKIALLMIFGLNHVLLTHLNHVLVSVPTPISIVKIITITYVSVILVFFAYLSVSLQVTLGIKMFGKKKAS</sequence>
<evidence type="ECO:0000313" key="3">
    <source>
        <dbReference type="Proteomes" id="UP000257559"/>
    </source>
</evidence>
<keyword evidence="1" id="KW-0812">Transmembrane</keyword>
<feature type="transmembrane region" description="Helical" evidence="1">
    <location>
        <begin position="7"/>
        <end position="26"/>
    </location>
</feature>
<dbReference type="AlphaFoldDB" id="A0A3B0QCV3"/>
<gene>
    <name evidence="2" type="ORF">NCTC10132_00947</name>
</gene>
<evidence type="ECO:0000313" key="2">
    <source>
        <dbReference type="EMBL" id="SYV97581.1"/>
    </source>
</evidence>
<dbReference type="Proteomes" id="UP000257559">
    <property type="component" value="Chromosome"/>
</dbReference>
<organism evidence="2 3">
    <name type="scientific">Mycoplasmopsis edwardii</name>
    <dbReference type="NCBI Taxonomy" id="53558"/>
    <lineage>
        <taxon>Bacteria</taxon>
        <taxon>Bacillati</taxon>
        <taxon>Mycoplasmatota</taxon>
        <taxon>Mycoplasmoidales</taxon>
        <taxon>Metamycoplasmataceae</taxon>
        <taxon>Mycoplasmopsis</taxon>
    </lineage>
</organism>
<dbReference type="KEGG" id="medw:NCTC10132_00947"/>
<keyword evidence="1" id="KW-1133">Transmembrane helix</keyword>